<organism evidence="4 5">
    <name type="scientific">Roseiarcus fermentans</name>
    <dbReference type="NCBI Taxonomy" id="1473586"/>
    <lineage>
        <taxon>Bacteria</taxon>
        <taxon>Pseudomonadati</taxon>
        <taxon>Pseudomonadota</taxon>
        <taxon>Alphaproteobacteria</taxon>
        <taxon>Hyphomicrobiales</taxon>
        <taxon>Roseiarcaceae</taxon>
        <taxon>Roseiarcus</taxon>
    </lineage>
</organism>
<evidence type="ECO:0000256" key="1">
    <source>
        <dbReference type="ARBA" id="ARBA00010515"/>
    </source>
</evidence>
<evidence type="ECO:0000313" key="4">
    <source>
        <dbReference type="EMBL" id="RBP12172.1"/>
    </source>
</evidence>
<comment type="similarity">
    <text evidence="1">Belongs to the 'GDXG' lipolytic enzyme family.</text>
</comment>
<accession>A0A366FBY2</accession>
<sequence>MASSESQALSDLYKGWVATLAAHPDWPIDQVRRLFEHWGDVTGEPGDVDYVEADAGGVPALWAIPKGASADHVIQATHGGGYVVGSRYSHRKLFGHIAKATGVRTLILDYRRAPEHLHPAPVEDAVTAYRWLLGQGYQPRNIALTGDSAGGALAVTTLLALRDRGLPLPSASAPLSPWSDLLATGKSNTENEERDHFVKRHLAANLSAVYLGDKGESPARRDPLASPLYADFAGLPPLYIQVGGDEALLDDASRLAEAARAAGVDVTYEVWPEQQHVFQFLAGTAPEADDAVAKLAGWLRARFGLNAAAA</sequence>
<evidence type="ECO:0000256" key="2">
    <source>
        <dbReference type="ARBA" id="ARBA00022801"/>
    </source>
</evidence>
<evidence type="ECO:0000259" key="3">
    <source>
        <dbReference type="Pfam" id="PF07859"/>
    </source>
</evidence>
<feature type="domain" description="Alpha/beta hydrolase fold-3" evidence="3">
    <location>
        <begin position="77"/>
        <end position="279"/>
    </location>
</feature>
<dbReference type="PANTHER" id="PTHR48081:SF30">
    <property type="entry name" value="ACETYL-HYDROLASE LIPR-RELATED"/>
    <property type="match status" value="1"/>
</dbReference>
<evidence type="ECO:0000313" key="5">
    <source>
        <dbReference type="Proteomes" id="UP000253529"/>
    </source>
</evidence>
<dbReference type="PANTHER" id="PTHR48081">
    <property type="entry name" value="AB HYDROLASE SUPERFAMILY PROTEIN C4A8.06C"/>
    <property type="match status" value="1"/>
</dbReference>
<reference evidence="4 5" key="1">
    <citation type="submission" date="2018-06" db="EMBL/GenBank/DDBJ databases">
        <title>Genomic Encyclopedia of Type Strains, Phase IV (KMG-IV): sequencing the most valuable type-strain genomes for metagenomic binning, comparative biology and taxonomic classification.</title>
        <authorList>
            <person name="Goeker M."/>
        </authorList>
    </citation>
    <scope>NUCLEOTIDE SEQUENCE [LARGE SCALE GENOMIC DNA]</scope>
    <source>
        <strain evidence="4 5">DSM 24875</strain>
    </source>
</reference>
<proteinExistence type="inferred from homology"/>
<dbReference type="AlphaFoldDB" id="A0A366FBY2"/>
<dbReference type="OrthoDB" id="9806180at2"/>
<comment type="caution">
    <text evidence="4">The sequence shown here is derived from an EMBL/GenBank/DDBJ whole genome shotgun (WGS) entry which is preliminary data.</text>
</comment>
<dbReference type="InterPro" id="IPR050300">
    <property type="entry name" value="GDXG_lipolytic_enzyme"/>
</dbReference>
<protein>
    <submittedName>
        <fullName evidence="4">Acetyl esterase/lipase</fullName>
    </submittedName>
</protein>
<dbReference type="GO" id="GO:0004806">
    <property type="term" value="F:triacylglycerol lipase activity"/>
    <property type="evidence" value="ECO:0007669"/>
    <property type="project" value="TreeGrafter"/>
</dbReference>
<dbReference type="InterPro" id="IPR013094">
    <property type="entry name" value="AB_hydrolase_3"/>
</dbReference>
<dbReference type="SUPFAM" id="SSF53474">
    <property type="entry name" value="alpha/beta-Hydrolases"/>
    <property type="match status" value="1"/>
</dbReference>
<dbReference type="Proteomes" id="UP000253529">
    <property type="component" value="Unassembled WGS sequence"/>
</dbReference>
<dbReference type="Gene3D" id="3.40.50.1820">
    <property type="entry name" value="alpha/beta hydrolase"/>
    <property type="match status" value="1"/>
</dbReference>
<keyword evidence="2" id="KW-0378">Hydrolase</keyword>
<keyword evidence="5" id="KW-1185">Reference proteome</keyword>
<dbReference type="EMBL" id="QNRK01000014">
    <property type="protein sequence ID" value="RBP12172.1"/>
    <property type="molecule type" value="Genomic_DNA"/>
</dbReference>
<name>A0A366FBY2_9HYPH</name>
<gene>
    <name evidence="4" type="ORF">DFR50_1141</name>
</gene>
<dbReference type="InterPro" id="IPR029058">
    <property type="entry name" value="AB_hydrolase_fold"/>
</dbReference>
<dbReference type="Pfam" id="PF07859">
    <property type="entry name" value="Abhydrolase_3"/>
    <property type="match status" value="1"/>
</dbReference>